<evidence type="ECO:0000313" key="4">
    <source>
        <dbReference type="Proteomes" id="UP000265703"/>
    </source>
</evidence>
<evidence type="ECO:0000313" key="3">
    <source>
        <dbReference type="EMBL" id="RIA86316.1"/>
    </source>
</evidence>
<dbReference type="OrthoDB" id="6359816at2759"/>
<dbReference type="Proteomes" id="UP000265703">
    <property type="component" value="Unassembled WGS sequence"/>
</dbReference>
<protein>
    <recommendedName>
        <fullName evidence="1">TLDc domain-containing protein</fullName>
    </recommendedName>
</protein>
<gene>
    <name evidence="3" type="ORF">C1645_829465</name>
    <name evidence="2" type="ORF">C1645_830638</name>
</gene>
<feature type="domain" description="TLDc" evidence="1">
    <location>
        <begin position="1"/>
        <end position="110"/>
    </location>
</feature>
<evidence type="ECO:0000259" key="1">
    <source>
        <dbReference type="PROSITE" id="PS51886"/>
    </source>
</evidence>
<dbReference type="Pfam" id="PF07534">
    <property type="entry name" value="TLD"/>
    <property type="match status" value="1"/>
</dbReference>
<dbReference type="AlphaFoldDB" id="A0A397SRU3"/>
<accession>A0A397SRU3</accession>
<name>A0A397SRU3_9GLOM</name>
<dbReference type="EMBL" id="QKYT01000370">
    <property type="protein sequence ID" value="RIA86316.1"/>
    <property type="molecule type" value="Genomic_DNA"/>
</dbReference>
<evidence type="ECO:0000313" key="2">
    <source>
        <dbReference type="EMBL" id="RIA85551.1"/>
    </source>
</evidence>
<dbReference type="EMBL" id="QKYT01000419">
    <property type="protein sequence ID" value="RIA85551.1"/>
    <property type="molecule type" value="Genomic_DNA"/>
</dbReference>
<feature type="non-terminal residue" evidence="2">
    <location>
        <position position="1"/>
    </location>
</feature>
<reference evidence="2 4" key="1">
    <citation type="submission" date="2018-06" db="EMBL/GenBank/DDBJ databases">
        <title>Comparative genomics reveals the genomic features of Rhizophagus irregularis, R. cerebriforme, R. diaphanum and Gigaspora rosea, and their symbiotic lifestyle signature.</title>
        <authorList>
            <person name="Morin E."/>
            <person name="San Clemente H."/>
            <person name="Chen E.C.H."/>
            <person name="De La Providencia I."/>
            <person name="Hainaut M."/>
            <person name="Kuo A."/>
            <person name="Kohler A."/>
            <person name="Murat C."/>
            <person name="Tang N."/>
            <person name="Roy S."/>
            <person name="Loubradou J."/>
            <person name="Henrissat B."/>
            <person name="Grigoriev I.V."/>
            <person name="Corradi N."/>
            <person name="Roux C."/>
            <person name="Martin F.M."/>
        </authorList>
    </citation>
    <scope>NUCLEOTIDE SEQUENCE [LARGE SCALE GENOMIC DNA]</scope>
    <source>
        <strain evidence="2 4">DAOM 227022</strain>
    </source>
</reference>
<comment type="caution">
    <text evidence="2">The sequence shown here is derived from an EMBL/GenBank/DDBJ whole genome shotgun (WGS) entry which is preliminary data.</text>
</comment>
<organism evidence="2 4">
    <name type="scientific">Glomus cerebriforme</name>
    <dbReference type="NCBI Taxonomy" id="658196"/>
    <lineage>
        <taxon>Eukaryota</taxon>
        <taxon>Fungi</taxon>
        <taxon>Fungi incertae sedis</taxon>
        <taxon>Mucoromycota</taxon>
        <taxon>Glomeromycotina</taxon>
        <taxon>Glomeromycetes</taxon>
        <taxon>Glomerales</taxon>
        <taxon>Glomeraceae</taxon>
        <taxon>Glomus</taxon>
    </lineage>
</organism>
<proteinExistence type="predicted"/>
<dbReference type="InterPro" id="IPR006571">
    <property type="entry name" value="TLDc_dom"/>
</dbReference>
<keyword evidence="4" id="KW-1185">Reference proteome</keyword>
<sequence length="112" mass="12865">KIKNSNKIIGGYNPIGWNTSNSWIHSNDSFIFSFENDSDYFNGKISRILENGKFSIYDCDDFNLLLHFGNGDLILDGKNGICDKSNYEFCILKNDERCFEAEELEIFSVTIN</sequence>
<dbReference type="PROSITE" id="PS51886">
    <property type="entry name" value="TLDC"/>
    <property type="match status" value="1"/>
</dbReference>